<organism evidence="2 3">
    <name type="scientific">Rhynchophorus ferrugineus</name>
    <name type="common">Red palm weevil</name>
    <name type="synonym">Curculio ferrugineus</name>
    <dbReference type="NCBI Taxonomy" id="354439"/>
    <lineage>
        <taxon>Eukaryota</taxon>
        <taxon>Metazoa</taxon>
        <taxon>Ecdysozoa</taxon>
        <taxon>Arthropoda</taxon>
        <taxon>Hexapoda</taxon>
        <taxon>Insecta</taxon>
        <taxon>Pterygota</taxon>
        <taxon>Neoptera</taxon>
        <taxon>Endopterygota</taxon>
        <taxon>Coleoptera</taxon>
        <taxon>Polyphaga</taxon>
        <taxon>Cucujiformia</taxon>
        <taxon>Curculionidae</taxon>
        <taxon>Dryophthorinae</taxon>
        <taxon>Rhynchophorus</taxon>
    </lineage>
</organism>
<evidence type="ECO:0000313" key="3">
    <source>
        <dbReference type="Proteomes" id="UP000625711"/>
    </source>
</evidence>
<feature type="compositionally biased region" description="Basic residues" evidence="1">
    <location>
        <begin position="17"/>
        <end position="31"/>
    </location>
</feature>
<dbReference type="EMBL" id="JAACXV010000147">
    <property type="protein sequence ID" value="KAF7282984.1"/>
    <property type="molecule type" value="Genomic_DNA"/>
</dbReference>
<dbReference type="AlphaFoldDB" id="A0A834IL35"/>
<name>A0A834IL35_RHYFE</name>
<evidence type="ECO:0000256" key="1">
    <source>
        <dbReference type="SAM" id="MobiDB-lite"/>
    </source>
</evidence>
<proteinExistence type="predicted"/>
<feature type="region of interest" description="Disordered" evidence="1">
    <location>
        <begin position="17"/>
        <end position="106"/>
    </location>
</feature>
<gene>
    <name evidence="2" type="ORF">GWI33_001617</name>
</gene>
<sequence length="128" mass="14703">MILFMKPRRLRTSTPRLHHRPITKGNRKKTFRIIPIDDPGPGAAPKNLYKPNYDKANKNNRAPVGEWAGPERPSRPRDSARPTNPRSPFVIEDRRADGPAPPVARWPGQSEIRRCWMRGMFGTLRQSD</sequence>
<protein>
    <submittedName>
        <fullName evidence="2">Uncharacterized protein</fullName>
    </submittedName>
</protein>
<accession>A0A834IL35</accession>
<keyword evidence="3" id="KW-1185">Reference proteome</keyword>
<evidence type="ECO:0000313" key="2">
    <source>
        <dbReference type="EMBL" id="KAF7282984.1"/>
    </source>
</evidence>
<comment type="caution">
    <text evidence="2">The sequence shown here is derived from an EMBL/GenBank/DDBJ whole genome shotgun (WGS) entry which is preliminary data.</text>
</comment>
<dbReference type="Proteomes" id="UP000625711">
    <property type="component" value="Unassembled WGS sequence"/>
</dbReference>
<reference evidence="2" key="1">
    <citation type="submission" date="2020-08" db="EMBL/GenBank/DDBJ databases">
        <title>Genome sequencing and assembly of the red palm weevil Rhynchophorus ferrugineus.</title>
        <authorList>
            <person name="Dias G.B."/>
            <person name="Bergman C.M."/>
            <person name="Manee M."/>
        </authorList>
    </citation>
    <scope>NUCLEOTIDE SEQUENCE</scope>
    <source>
        <strain evidence="2">AA-2017</strain>
        <tissue evidence="2">Whole larva</tissue>
    </source>
</reference>